<dbReference type="HAMAP" id="MF_01471">
    <property type="entry name" value="Cas2"/>
    <property type="match status" value="1"/>
</dbReference>
<gene>
    <name evidence="9 10" type="primary">cas2</name>
    <name evidence="10" type="ORF">C6V80_07115</name>
    <name evidence="11" type="ORF">EDC58_2011</name>
</gene>
<dbReference type="Proteomes" id="UP000272781">
    <property type="component" value="Unassembled WGS sequence"/>
</dbReference>
<evidence type="ECO:0000256" key="8">
    <source>
        <dbReference type="ARBA" id="ARBA00023118"/>
    </source>
</evidence>
<dbReference type="Proteomes" id="UP000298805">
    <property type="component" value="Chromosome"/>
</dbReference>
<evidence type="ECO:0000313" key="13">
    <source>
        <dbReference type="Proteomes" id="UP000298805"/>
    </source>
</evidence>
<organism evidence="11 12">
    <name type="scientific">Caminibacter pacificus</name>
    <dbReference type="NCBI Taxonomy" id="1424653"/>
    <lineage>
        <taxon>Bacteria</taxon>
        <taxon>Pseudomonadati</taxon>
        <taxon>Campylobacterota</taxon>
        <taxon>Epsilonproteobacteria</taxon>
        <taxon>Nautiliales</taxon>
        <taxon>Nautiliaceae</taxon>
        <taxon>Caminibacter</taxon>
    </lineage>
</organism>
<evidence type="ECO:0000256" key="6">
    <source>
        <dbReference type="ARBA" id="ARBA00022801"/>
    </source>
</evidence>
<name>A0AAJ4UX33_9BACT</name>
<dbReference type="NCBIfam" id="TIGR01573">
    <property type="entry name" value="cas2"/>
    <property type="match status" value="1"/>
</dbReference>
<evidence type="ECO:0000313" key="11">
    <source>
        <dbReference type="EMBL" id="ROR37194.1"/>
    </source>
</evidence>
<sequence>MYFVVSYDIKNDKRRDKIAELLNFYGIRVNYSVYEIKIEKKDLRKLIFEILKIVNKKEDSVRFYNISKNDILKSFEICNYLDILDF</sequence>
<evidence type="ECO:0000256" key="7">
    <source>
        <dbReference type="ARBA" id="ARBA00022842"/>
    </source>
</evidence>
<comment type="subunit">
    <text evidence="9">Homodimer, forms a heterotetramer with a Cas1 homodimer.</text>
</comment>
<dbReference type="GO" id="GO:0046872">
    <property type="term" value="F:metal ion binding"/>
    <property type="evidence" value="ECO:0007669"/>
    <property type="project" value="UniProtKB-UniRule"/>
</dbReference>
<keyword evidence="4 9" id="KW-0479">Metal-binding</keyword>
<comment type="similarity">
    <text evidence="2 9">Belongs to the CRISPR-associated endoribonuclease Cas2 protein family.</text>
</comment>
<dbReference type="InterPro" id="IPR019199">
    <property type="entry name" value="Virulence_VapD/CRISPR_Cas2"/>
</dbReference>
<keyword evidence="8 9" id="KW-0051">Antiviral defense</keyword>
<evidence type="ECO:0000256" key="3">
    <source>
        <dbReference type="ARBA" id="ARBA00022722"/>
    </source>
</evidence>
<keyword evidence="13" id="KW-1185">Reference proteome</keyword>
<dbReference type="Gene3D" id="3.30.70.240">
    <property type="match status" value="1"/>
</dbReference>
<dbReference type="InterPro" id="IPR021127">
    <property type="entry name" value="CRISPR_associated_Cas2"/>
</dbReference>
<evidence type="ECO:0000313" key="10">
    <source>
        <dbReference type="EMBL" id="QCI28741.1"/>
    </source>
</evidence>
<dbReference type="SUPFAM" id="SSF143430">
    <property type="entry name" value="TTP0101/SSO1404-like"/>
    <property type="match status" value="1"/>
</dbReference>
<dbReference type="RefSeq" id="WP_123353380.1">
    <property type="nucleotide sequence ID" value="NZ_CP027432.2"/>
</dbReference>
<evidence type="ECO:0000256" key="2">
    <source>
        <dbReference type="ARBA" id="ARBA00009959"/>
    </source>
</evidence>
<dbReference type="GO" id="GO:0004521">
    <property type="term" value="F:RNA endonuclease activity"/>
    <property type="evidence" value="ECO:0007669"/>
    <property type="project" value="InterPro"/>
</dbReference>
<comment type="cofactor">
    <cofactor evidence="1 9">
        <name>Mg(2+)</name>
        <dbReference type="ChEBI" id="CHEBI:18420"/>
    </cofactor>
</comment>
<dbReference type="GO" id="GO:0043571">
    <property type="term" value="P:maintenance of CRISPR repeat elements"/>
    <property type="evidence" value="ECO:0007669"/>
    <property type="project" value="UniProtKB-UniRule"/>
</dbReference>
<evidence type="ECO:0000256" key="9">
    <source>
        <dbReference type="HAMAP-Rule" id="MF_01471"/>
    </source>
</evidence>
<dbReference type="PANTHER" id="PTHR34405:SF3">
    <property type="entry name" value="CRISPR-ASSOCIATED ENDORIBONUCLEASE CAS2 3"/>
    <property type="match status" value="1"/>
</dbReference>
<dbReference type="GO" id="GO:0051607">
    <property type="term" value="P:defense response to virus"/>
    <property type="evidence" value="ECO:0007669"/>
    <property type="project" value="UniProtKB-UniRule"/>
</dbReference>
<dbReference type="EMBL" id="CP027432">
    <property type="protein sequence ID" value="QCI28741.1"/>
    <property type="molecule type" value="Genomic_DNA"/>
</dbReference>
<keyword evidence="3 9" id="KW-0540">Nuclease</keyword>
<keyword evidence="5 9" id="KW-0255">Endonuclease</keyword>
<dbReference type="GO" id="GO:0016787">
    <property type="term" value="F:hydrolase activity"/>
    <property type="evidence" value="ECO:0007669"/>
    <property type="project" value="UniProtKB-KW"/>
</dbReference>
<evidence type="ECO:0000313" key="12">
    <source>
        <dbReference type="Proteomes" id="UP000272781"/>
    </source>
</evidence>
<protein>
    <recommendedName>
        <fullName evidence="9">CRISPR-associated endoribonuclease Cas2</fullName>
        <ecNumber evidence="9">3.1.-.-</ecNumber>
    </recommendedName>
</protein>
<accession>A0AAJ4UX33</accession>
<keyword evidence="6 9" id="KW-0378">Hydrolase</keyword>
<reference evidence="10" key="3">
    <citation type="submission" date="2019-06" db="EMBL/GenBank/DDBJ databases">
        <title>A comparative analysis of the Nautiliaceae.</title>
        <authorList>
            <person name="Grosche A."/>
            <person name="Smedile F."/>
            <person name="Vetriani C."/>
        </authorList>
    </citation>
    <scope>NUCLEOTIDE SEQUENCE</scope>
    <source>
        <strain evidence="10">TB6</strain>
    </source>
</reference>
<evidence type="ECO:0000256" key="1">
    <source>
        <dbReference type="ARBA" id="ARBA00001946"/>
    </source>
</evidence>
<dbReference type="PIRSF" id="PIRSF032582">
    <property type="entry name" value="Cas2"/>
    <property type="match status" value="1"/>
</dbReference>
<reference evidence="13" key="1">
    <citation type="submission" date="2018-03" db="EMBL/GenBank/DDBJ databases">
        <title>A comparative analysis of the Nautiliaceae.</title>
        <authorList>
            <person name="Grosche A."/>
            <person name="Smedile F."/>
            <person name="Vetriani C."/>
        </authorList>
    </citation>
    <scope>NUCLEOTIDE SEQUENCE [LARGE SCALE GENOMIC DNA]</scope>
    <source>
        <strain evidence="13">TB6</strain>
    </source>
</reference>
<reference evidence="11 12" key="2">
    <citation type="submission" date="2018-11" db="EMBL/GenBank/DDBJ databases">
        <title>Genomic Encyclopedia of Type Strains, Phase IV (KMG-IV): sequencing the most valuable type-strain genomes for metagenomic binning, comparative biology and taxonomic classification.</title>
        <authorList>
            <person name="Goeker M."/>
        </authorList>
    </citation>
    <scope>NUCLEOTIDE SEQUENCE [LARGE SCALE GENOMIC DNA]</scope>
    <source>
        <strain evidence="11 12">DSM 27783</strain>
    </source>
</reference>
<proteinExistence type="inferred from homology"/>
<feature type="binding site" evidence="9">
    <location>
        <position position="8"/>
    </location>
    <ligand>
        <name>Mg(2+)</name>
        <dbReference type="ChEBI" id="CHEBI:18420"/>
        <note>catalytic</note>
    </ligand>
</feature>
<keyword evidence="7 9" id="KW-0460">Magnesium</keyword>
<dbReference type="AlphaFoldDB" id="A0AAJ4UX33"/>
<dbReference type="EC" id="3.1.-.-" evidence="9"/>
<evidence type="ECO:0000256" key="4">
    <source>
        <dbReference type="ARBA" id="ARBA00022723"/>
    </source>
</evidence>
<dbReference type="EMBL" id="RJVK01000007">
    <property type="protein sequence ID" value="ROR37194.1"/>
    <property type="molecule type" value="Genomic_DNA"/>
</dbReference>
<dbReference type="PANTHER" id="PTHR34405">
    <property type="entry name" value="CRISPR-ASSOCIATED ENDORIBONUCLEASE CAS2"/>
    <property type="match status" value="1"/>
</dbReference>
<evidence type="ECO:0000256" key="5">
    <source>
        <dbReference type="ARBA" id="ARBA00022759"/>
    </source>
</evidence>
<dbReference type="Pfam" id="PF09827">
    <property type="entry name" value="CRISPR_Cas2"/>
    <property type="match status" value="1"/>
</dbReference>
<comment type="function">
    <text evidence="9">CRISPR (clustered regularly interspaced short palindromic repeat), is an adaptive immune system that provides protection against mobile genetic elements (viruses, transposable elements and conjugative plasmids). CRISPR clusters contain sequences complementary to antecedent mobile elements and target invading nucleic acids. CRISPR clusters are transcribed and processed into CRISPR RNA (crRNA). Functions as a ssRNA-specific endoribonuclease. Involved in the integration of spacer DNA into the CRISPR cassette.</text>
</comment>
<dbReference type="CDD" id="cd09725">
    <property type="entry name" value="Cas2_I_II_III"/>
    <property type="match status" value="1"/>
</dbReference>